<proteinExistence type="predicted"/>
<evidence type="ECO:0008006" key="3">
    <source>
        <dbReference type="Google" id="ProtNLM"/>
    </source>
</evidence>
<gene>
    <name evidence="1" type="ORF">MES5069_360156</name>
</gene>
<evidence type="ECO:0000313" key="1">
    <source>
        <dbReference type="EMBL" id="CAH2403102.1"/>
    </source>
</evidence>
<dbReference type="Proteomes" id="UP001153050">
    <property type="component" value="Unassembled WGS sequence"/>
</dbReference>
<dbReference type="EMBL" id="CAKXZT010000131">
    <property type="protein sequence ID" value="CAH2403102.1"/>
    <property type="molecule type" value="Genomic_DNA"/>
</dbReference>
<comment type="caution">
    <text evidence="1">The sequence shown here is derived from an EMBL/GenBank/DDBJ whole genome shotgun (WGS) entry which is preliminary data.</text>
</comment>
<accession>A0ABM9E1Y7</accession>
<name>A0ABM9E1Y7_9HYPH</name>
<protein>
    <recommendedName>
        <fullName evidence="3">Transposase</fullName>
    </recommendedName>
</protein>
<organism evidence="1 2">
    <name type="scientific">Mesorhizobium escarrei</name>
    <dbReference type="NCBI Taxonomy" id="666018"/>
    <lineage>
        <taxon>Bacteria</taxon>
        <taxon>Pseudomonadati</taxon>
        <taxon>Pseudomonadota</taxon>
        <taxon>Alphaproteobacteria</taxon>
        <taxon>Hyphomicrobiales</taxon>
        <taxon>Phyllobacteriaceae</taxon>
        <taxon>Mesorhizobium</taxon>
    </lineage>
</organism>
<evidence type="ECO:0000313" key="2">
    <source>
        <dbReference type="Proteomes" id="UP001153050"/>
    </source>
</evidence>
<reference evidence="1 2" key="1">
    <citation type="submission" date="2022-03" db="EMBL/GenBank/DDBJ databases">
        <authorList>
            <person name="Brunel B."/>
        </authorList>
    </citation>
    <scope>NUCLEOTIDE SEQUENCE [LARGE SCALE GENOMIC DNA]</scope>
    <source>
        <strain evidence="1">STM5069sample</strain>
    </source>
</reference>
<keyword evidence="2" id="KW-1185">Reference proteome</keyword>
<sequence>MGASIWSKIPNEAFMIGIGSQTEGLIVVILASRPHPEQGFRTCLGVLRLYRDLGRDRAEAISARAVEIGGLTCKSIAALIANQKAARPATGPGAIMDHANLRGPGYFH</sequence>